<proteinExistence type="predicted"/>
<keyword evidence="3" id="KW-1185">Reference proteome</keyword>
<evidence type="ECO:0000256" key="1">
    <source>
        <dbReference type="SAM" id="MobiDB-lite"/>
    </source>
</evidence>
<name>A0A0P8XSF9_DROAN</name>
<organism evidence="2 3">
    <name type="scientific">Drosophila ananassae</name>
    <name type="common">Fruit fly</name>
    <dbReference type="NCBI Taxonomy" id="7217"/>
    <lineage>
        <taxon>Eukaryota</taxon>
        <taxon>Metazoa</taxon>
        <taxon>Ecdysozoa</taxon>
        <taxon>Arthropoda</taxon>
        <taxon>Hexapoda</taxon>
        <taxon>Insecta</taxon>
        <taxon>Pterygota</taxon>
        <taxon>Neoptera</taxon>
        <taxon>Endopterygota</taxon>
        <taxon>Diptera</taxon>
        <taxon>Brachycera</taxon>
        <taxon>Muscomorpha</taxon>
        <taxon>Ephydroidea</taxon>
        <taxon>Drosophilidae</taxon>
        <taxon>Drosophila</taxon>
        <taxon>Sophophora</taxon>
    </lineage>
</organism>
<dbReference type="Proteomes" id="UP000007801">
    <property type="component" value="Unassembled WGS sequence"/>
</dbReference>
<dbReference type="STRING" id="7217.A0A0P8XSF9"/>
<feature type="region of interest" description="Disordered" evidence="1">
    <location>
        <begin position="48"/>
        <end position="75"/>
    </location>
</feature>
<evidence type="ECO:0000313" key="2">
    <source>
        <dbReference type="EMBL" id="KPU77518.1"/>
    </source>
</evidence>
<dbReference type="AlphaFoldDB" id="A0A0P8XSF9"/>
<dbReference type="EMBL" id="CH902630">
    <property type="protein sequence ID" value="KPU77518.1"/>
    <property type="molecule type" value="Genomic_DNA"/>
</dbReference>
<evidence type="ECO:0000313" key="3">
    <source>
        <dbReference type="Proteomes" id="UP000007801"/>
    </source>
</evidence>
<reference evidence="2 3" key="1">
    <citation type="journal article" date="2007" name="Nature">
        <title>Evolution of genes and genomes on the Drosophila phylogeny.</title>
        <authorList>
            <consortium name="Drosophila 12 Genomes Consortium"/>
            <person name="Clark A.G."/>
            <person name="Eisen M.B."/>
            <person name="Smith D.R."/>
            <person name="Bergman C.M."/>
            <person name="Oliver B."/>
            <person name="Markow T.A."/>
            <person name="Kaufman T.C."/>
            <person name="Kellis M."/>
            <person name="Gelbart W."/>
            <person name="Iyer V.N."/>
            <person name="Pollard D.A."/>
            <person name="Sackton T.B."/>
            <person name="Larracuente A.M."/>
            <person name="Singh N.D."/>
            <person name="Abad J.P."/>
            <person name="Abt D.N."/>
            <person name="Adryan B."/>
            <person name="Aguade M."/>
            <person name="Akashi H."/>
            <person name="Anderson W.W."/>
            <person name="Aquadro C.F."/>
            <person name="Ardell D.H."/>
            <person name="Arguello R."/>
            <person name="Artieri C.G."/>
            <person name="Barbash D.A."/>
            <person name="Barker D."/>
            <person name="Barsanti P."/>
            <person name="Batterham P."/>
            <person name="Batzoglou S."/>
            <person name="Begun D."/>
            <person name="Bhutkar A."/>
            <person name="Blanco E."/>
            <person name="Bosak S.A."/>
            <person name="Bradley R.K."/>
            <person name="Brand A.D."/>
            <person name="Brent M.R."/>
            <person name="Brooks A.N."/>
            <person name="Brown R.H."/>
            <person name="Butlin R.K."/>
            <person name="Caggese C."/>
            <person name="Calvi B.R."/>
            <person name="Bernardo de Carvalho A."/>
            <person name="Caspi A."/>
            <person name="Castrezana S."/>
            <person name="Celniker S.E."/>
            <person name="Chang J.L."/>
            <person name="Chapple C."/>
            <person name="Chatterji S."/>
            <person name="Chinwalla A."/>
            <person name="Civetta A."/>
            <person name="Clifton S.W."/>
            <person name="Comeron J.M."/>
            <person name="Costello J.C."/>
            <person name="Coyne J.A."/>
            <person name="Daub J."/>
            <person name="David R.G."/>
            <person name="Delcher A.L."/>
            <person name="Delehaunty K."/>
            <person name="Do C.B."/>
            <person name="Ebling H."/>
            <person name="Edwards K."/>
            <person name="Eickbush T."/>
            <person name="Evans J.D."/>
            <person name="Filipski A."/>
            <person name="Findeiss S."/>
            <person name="Freyhult E."/>
            <person name="Fulton L."/>
            <person name="Fulton R."/>
            <person name="Garcia A.C."/>
            <person name="Gardiner A."/>
            <person name="Garfield D.A."/>
            <person name="Garvin B.E."/>
            <person name="Gibson G."/>
            <person name="Gilbert D."/>
            <person name="Gnerre S."/>
            <person name="Godfrey J."/>
            <person name="Good R."/>
            <person name="Gotea V."/>
            <person name="Gravely B."/>
            <person name="Greenberg A.J."/>
            <person name="Griffiths-Jones S."/>
            <person name="Gross S."/>
            <person name="Guigo R."/>
            <person name="Gustafson E.A."/>
            <person name="Haerty W."/>
            <person name="Hahn M.W."/>
            <person name="Halligan D.L."/>
            <person name="Halpern A.L."/>
            <person name="Halter G.M."/>
            <person name="Han M.V."/>
            <person name="Heger A."/>
            <person name="Hillier L."/>
            <person name="Hinrichs A.S."/>
            <person name="Holmes I."/>
            <person name="Hoskins R.A."/>
            <person name="Hubisz M.J."/>
            <person name="Hultmark D."/>
            <person name="Huntley M.A."/>
            <person name="Jaffe D.B."/>
            <person name="Jagadeeshan S."/>
            <person name="Jeck W.R."/>
            <person name="Johnson J."/>
            <person name="Jones C.D."/>
            <person name="Jordan W.C."/>
            <person name="Karpen G.H."/>
            <person name="Kataoka E."/>
            <person name="Keightley P.D."/>
            <person name="Kheradpour P."/>
            <person name="Kirkness E.F."/>
            <person name="Koerich L.B."/>
            <person name="Kristiansen K."/>
            <person name="Kudrna D."/>
            <person name="Kulathinal R.J."/>
            <person name="Kumar S."/>
            <person name="Kwok R."/>
            <person name="Lander E."/>
            <person name="Langley C.H."/>
            <person name="Lapoint R."/>
            <person name="Lazzaro B.P."/>
            <person name="Lee S.J."/>
            <person name="Levesque L."/>
            <person name="Li R."/>
            <person name="Lin C.F."/>
            <person name="Lin M.F."/>
            <person name="Lindblad-Toh K."/>
            <person name="Llopart A."/>
            <person name="Long M."/>
            <person name="Low L."/>
            <person name="Lozovsky E."/>
            <person name="Lu J."/>
            <person name="Luo M."/>
            <person name="Machado C.A."/>
            <person name="Makalowski W."/>
            <person name="Marzo M."/>
            <person name="Matsuda M."/>
            <person name="Matzkin L."/>
            <person name="McAllister B."/>
            <person name="McBride C.S."/>
            <person name="McKernan B."/>
            <person name="McKernan K."/>
            <person name="Mendez-Lago M."/>
            <person name="Minx P."/>
            <person name="Mollenhauer M.U."/>
            <person name="Montooth K."/>
            <person name="Mount S.M."/>
            <person name="Mu X."/>
            <person name="Myers E."/>
            <person name="Negre B."/>
            <person name="Newfeld S."/>
            <person name="Nielsen R."/>
            <person name="Noor M.A."/>
            <person name="O'Grady P."/>
            <person name="Pachter L."/>
            <person name="Papaceit M."/>
            <person name="Parisi M.J."/>
            <person name="Parisi M."/>
            <person name="Parts L."/>
            <person name="Pedersen J.S."/>
            <person name="Pesole G."/>
            <person name="Phillippy A.M."/>
            <person name="Ponting C.P."/>
            <person name="Pop M."/>
            <person name="Porcelli D."/>
            <person name="Powell J.R."/>
            <person name="Prohaska S."/>
            <person name="Pruitt K."/>
            <person name="Puig M."/>
            <person name="Quesneville H."/>
            <person name="Ram K.R."/>
            <person name="Rand D."/>
            <person name="Rasmussen M.D."/>
            <person name="Reed L.K."/>
            <person name="Reenan R."/>
            <person name="Reily A."/>
            <person name="Remington K.A."/>
            <person name="Rieger T.T."/>
            <person name="Ritchie M.G."/>
            <person name="Robin C."/>
            <person name="Rogers Y.H."/>
            <person name="Rohde C."/>
            <person name="Rozas J."/>
            <person name="Rubenfield M.J."/>
            <person name="Ruiz A."/>
            <person name="Russo S."/>
            <person name="Salzberg S.L."/>
            <person name="Sanchez-Gracia A."/>
            <person name="Saranga D.J."/>
            <person name="Sato H."/>
            <person name="Schaeffer S.W."/>
            <person name="Schatz M.C."/>
            <person name="Schlenke T."/>
            <person name="Schwartz R."/>
            <person name="Segarra C."/>
            <person name="Singh R.S."/>
            <person name="Sirot L."/>
            <person name="Sirota M."/>
            <person name="Sisneros N.B."/>
            <person name="Smith C.D."/>
            <person name="Smith T.F."/>
            <person name="Spieth J."/>
            <person name="Stage D.E."/>
            <person name="Stark A."/>
            <person name="Stephan W."/>
            <person name="Strausberg R.L."/>
            <person name="Strempel S."/>
            <person name="Sturgill D."/>
            <person name="Sutton G."/>
            <person name="Sutton G.G."/>
            <person name="Tao W."/>
            <person name="Teichmann S."/>
            <person name="Tobari Y.N."/>
            <person name="Tomimura Y."/>
            <person name="Tsolas J.M."/>
            <person name="Valente V.L."/>
            <person name="Venter E."/>
            <person name="Venter J.C."/>
            <person name="Vicario S."/>
            <person name="Vieira F.G."/>
            <person name="Vilella A.J."/>
            <person name="Villasante A."/>
            <person name="Walenz B."/>
            <person name="Wang J."/>
            <person name="Wasserman M."/>
            <person name="Watts T."/>
            <person name="Wilson D."/>
            <person name="Wilson R.K."/>
            <person name="Wing R.A."/>
            <person name="Wolfner M.F."/>
            <person name="Wong A."/>
            <person name="Wong G.K."/>
            <person name="Wu C.I."/>
            <person name="Wu G."/>
            <person name="Yamamoto D."/>
            <person name="Yang H.P."/>
            <person name="Yang S.P."/>
            <person name="Yorke J.A."/>
            <person name="Yoshida K."/>
            <person name="Zdobnov E."/>
            <person name="Zhang P."/>
            <person name="Zhang Y."/>
            <person name="Zimin A.V."/>
            <person name="Baldwin J."/>
            <person name="Abdouelleil A."/>
            <person name="Abdulkadir J."/>
            <person name="Abebe A."/>
            <person name="Abera B."/>
            <person name="Abreu J."/>
            <person name="Acer S.C."/>
            <person name="Aftuck L."/>
            <person name="Alexander A."/>
            <person name="An P."/>
            <person name="Anderson E."/>
            <person name="Anderson S."/>
            <person name="Arachi H."/>
            <person name="Azer M."/>
            <person name="Bachantsang P."/>
            <person name="Barry A."/>
            <person name="Bayul T."/>
            <person name="Berlin A."/>
            <person name="Bessette D."/>
            <person name="Bloom T."/>
            <person name="Blye J."/>
            <person name="Boguslavskiy L."/>
            <person name="Bonnet C."/>
            <person name="Boukhgalter B."/>
            <person name="Bourzgui I."/>
            <person name="Brown A."/>
            <person name="Cahill P."/>
            <person name="Channer S."/>
            <person name="Cheshatsang Y."/>
            <person name="Chuda L."/>
            <person name="Citroen M."/>
            <person name="Collymore A."/>
            <person name="Cooke P."/>
            <person name="Costello M."/>
            <person name="D'Aco K."/>
            <person name="Daza R."/>
            <person name="De Haan G."/>
            <person name="DeGray S."/>
            <person name="DeMaso C."/>
            <person name="Dhargay N."/>
            <person name="Dooley K."/>
            <person name="Dooley E."/>
            <person name="Doricent M."/>
            <person name="Dorje P."/>
            <person name="Dorjee K."/>
            <person name="Dupes A."/>
            <person name="Elong R."/>
            <person name="Falk J."/>
            <person name="Farina A."/>
            <person name="Faro S."/>
            <person name="Ferguson D."/>
            <person name="Fisher S."/>
            <person name="Foley C.D."/>
            <person name="Franke A."/>
            <person name="Friedrich D."/>
            <person name="Gadbois L."/>
            <person name="Gearin G."/>
            <person name="Gearin C.R."/>
            <person name="Giannoukos G."/>
            <person name="Goode T."/>
            <person name="Graham J."/>
            <person name="Grandbois E."/>
            <person name="Grewal S."/>
            <person name="Gyaltsen K."/>
            <person name="Hafez N."/>
            <person name="Hagos B."/>
            <person name="Hall J."/>
            <person name="Henson C."/>
            <person name="Hollinger A."/>
            <person name="Honan T."/>
            <person name="Huard M.D."/>
            <person name="Hughes L."/>
            <person name="Hurhula B."/>
            <person name="Husby M.E."/>
            <person name="Kamat A."/>
            <person name="Kanga B."/>
            <person name="Kashin S."/>
            <person name="Khazanovich D."/>
            <person name="Kisner P."/>
            <person name="Lance K."/>
            <person name="Lara M."/>
            <person name="Lee W."/>
            <person name="Lennon N."/>
            <person name="Letendre F."/>
            <person name="LeVine R."/>
            <person name="Lipovsky A."/>
            <person name="Liu X."/>
            <person name="Liu J."/>
            <person name="Liu S."/>
            <person name="Lokyitsang T."/>
            <person name="Lokyitsang Y."/>
            <person name="Lubonja R."/>
            <person name="Lui A."/>
            <person name="MacDonald P."/>
            <person name="Magnisalis V."/>
            <person name="Maru K."/>
            <person name="Matthews C."/>
            <person name="McCusker W."/>
            <person name="McDonough S."/>
            <person name="Mehta T."/>
            <person name="Meldrim J."/>
            <person name="Meneus L."/>
            <person name="Mihai O."/>
            <person name="Mihalev A."/>
            <person name="Mihova T."/>
            <person name="Mittelman R."/>
            <person name="Mlenga V."/>
            <person name="Montmayeur A."/>
            <person name="Mulrain L."/>
            <person name="Navidi A."/>
            <person name="Naylor J."/>
            <person name="Negash T."/>
            <person name="Nguyen T."/>
            <person name="Nguyen N."/>
            <person name="Nicol R."/>
            <person name="Norbu C."/>
            <person name="Norbu N."/>
            <person name="Novod N."/>
            <person name="O'Neill B."/>
            <person name="Osman S."/>
            <person name="Markiewicz E."/>
            <person name="Oyono O.L."/>
            <person name="Patti C."/>
            <person name="Phunkhang P."/>
            <person name="Pierre F."/>
            <person name="Priest M."/>
            <person name="Raghuraman S."/>
            <person name="Rege F."/>
            <person name="Reyes R."/>
            <person name="Rise C."/>
            <person name="Rogov P."/>
            <person name="Ross K."/>
            <person name="Ryan E."/>
            <person name="Settipalli S."/>
            <person name="Shea T."/>
            <person name="Sherpa N."/>
            <person name="Shi L."/>
            <person name="Shih D."/>
            <person name="Sparrow T."/>
            <person name="Spaulding J."/>
            <person name="Stalker J."/>
            <person name="Stange-Thomann N."/>
            <person name="Stavropoulos S."/>
            <person name="Stone C."/>
            <person name="Strader C."/>
            <person name="Tesfaye S."/>
            <person name="Thomson T."/>
            <person name="Thoulutsang Y."/>
            <person name="Thoulutsang D."/>
            <person name="Topham K."/>
            <person name="Topping I."/>
            <person name="Tsamla T."/>
            <person name="Vassiliev H."/>
            <person name="Vo A."/>
            <person name="Wangchuk T."/>
            <person name="Wangdi T."/>
            <person name="Weiand M."/>
            <person name="Wilkinson J."/>
            <person name="Wilson A."/>
            <person name="Yadav S."/>
            <person name="Young G."/>
            <person name="Yu Q."/>
            <person name="Zembek L."/>
            <person name="Zhong D."/>
            <person name="Zimmer A."/>
            <person name="Zwirko Z."/>
            <person name="Jaffe D.B."/>
            <person name="Alvarez P."/>
            <person name="Brockman W."/>
            <person name="Butler J."/>
            <person name="Chin C."/>
            <person name="Gnerre S."/>
            <person name="Grabherr M."/>
            <person name="Kleber M."/>
            <person name="Mauceli E."/>
            <person name="MacCallum I."/>
        </authorList>
    </citation>
    <scope>NUCLEOTIDE SEQUENCE [LARGE SCALE GENOMIC DNA]</scope>
    <source>
        <strain evidence="3">Tucson 14024-0371.13</strain>
    </source>
</reference>
<gene>
    <name evidence="2" type="primary">Dana\GF26324</name>
    <name evidence="2" type="ORF">GF26324</name>
</gene>
<accession>A0A0P8XSF9</accession>
<dbReference type="InParanoid" id="A0A0P8XSF9"/>
<protein>
    <submittedName>
        <fullName evidence="2">Uncharacterized protein</fullName>
    </submittedName>
</protein>
<sequence length="105" mass="12041">MSQQRCSQHQLLATQLLYTHLFQPQLAESQSESGKTFEKVKDMVNFSKKKSDIDQEDLPPTPASQDNNNNNDTLNEIDSCLRCDESFSEFSSFHKILSNLQQSKK</sequence>